<comment type="caution">
    <text evidence="4">The sequence shown here is derived from an EMBL/GenBank/DDBJ whole genome shotgun (WGS) entry which is preliminary data.</text>
</comment>
<dbReference type="AlphaFoldDB" id="A0A0J1CLP3"/>
<dbReference type="EMBL" id="AEJF01000225">
    <property type="protein sequence ID" value="KLU21331.1"/>
    <property type="molecule type" value="Genomic_DNA"/>
</dbReference>
<dbReference type="GO" id="GO:0005829">
    <property type="term" value="C:cytosol"/>
    <property type="evidence" value="ECO:0007669"/>
    <property type="project" value="TreeGrafter"/>
</dbReference>
<dbReference type="PANTHER" id="PTHR30160">
    <property type="entry name" value="TETRAACYLDISACCHARIDE 4'-KINASE-RELATED"/>
    <property type="match status" value="1"/>
</dbReference>
<keyword evidence="1" id="KW-0328">Glycosyltransferase</keyword>
<evidence type="ECO:0000256" key="1">
    <source>
        <dbReference type="ARBA" id="ARBA00022676"/>
    </source>
</evidence>
<dbReference type="InterPro" id="IPR051199">
    <property type="entry name" value="LPS_LOS_Heptosyltrfase"/>
</dbReference>
<dbReference type="InterPro" id="IPR002201">
    <property type="entry name" value="Glyco_trans_9"/>
</dbReference>
<dbReference type="Pfam" id="PF01075">
    <property type="entry name" value="Glyco_transf_9"/>
    <property type="match status" value="1"/>
</dbReference>
<gene>
    <name evidence="4" type="ORF">EOS_36605</name>
</gene>
<reference evidence="4 5" key="1">
    <citation type="journal article" date="2015" name="Genome Announc.">
        <title>Draft Genome Sequence of Burkholderia sp. Strain PML1(12), an Ectomycorrhizosphere-Inhabiting Bacterium with Effective Mineral-Weathering Ability.</title>
        <authorList>
            <person name="Uroz S."/>
            <person name="Oger P."/>
        </authorList>
    </citation>
    <scope>NUCLEOTIDE SEQUENCE [LARGE SCALE GENOMIC DNA]</scope>
    <source>
        <strain evidence="5">PML1(12)</strain>
    </source>
</reference>
<accession>A0A0J1CLP3</accession>
<sequence length="401" mass="43533">MLPLETPNRILVIGTRRIGDVVLITPVIRSLKTRWPTAEIHVLVFEGTEGALENNPDVARVIVVKRRGTRRERLIEAVSLWRKYNIAYSVTQSDRASFYCWISGRYRLGIVASGKKNLAKRILFHRRLLAPPETHTVSVALMGLGLLGVEPVYHVVPPSMSTEAELAAGLDRKLKPLGDKPFVVLQIDAMYRYKAWHAAGWTELIAWLRALGYGVVLSGGTQATHDADVAVVQQGAGPDVVDLVGRVSLAELATVIGRAALYIGVDTGVSHIAAATGTPMVVVFGPSNPIAWGPWPVSWRQHESPWQLRGSRSIENVFLLQGSGACVPCMQEGCKRHQQSHSDCLSSLDAGTVISAAATMLGLRDGTPDRNSGSAPDIGNTRQIRWTAPDNSSRSPVKQPG</sequence>
<organism evidence="4 5">
    <name type="scientific">Caballeronia mineralivorans PML1(12)</name>
    <dbReference type="NCBI Taxonomy" id="908627"/>
    <lineage>
        <taxon>Bacteria</taxon>
        <taxon>Pseudomonadati</taxon>
        <taxon>Pseudomonadota</taxon>
        <taxon>Betaproteobacteria</taxon>
        <taxon>Burkholderiales</taxon>
        <taxon>Burkholderiaceae</taxon>
        <taxon>Caballeronia</taxon>
    </lineage>
</organism>
<evidence type="ECO:0008006" key="6">
    <source>
        <dbReference type="Google" id="ProtNLM"/>
    </source>
</evidence>
<dbReference type="CDD" id="cd03789">
    <property type="entry name" value="GT9_LPS_heptosyltransferase"/>
    <property type="match status" value="1"/>
</dbReference>
<evidence type="ECO:0000313" key="5">
    <source>
        <dbReference type="Proteomes" id="UP000035963"/>
    </source>
</evidence>
<dbReference type="OrthoDB" id="9781892at2"/>
<dbReference type="Gene3D" id="3.40.50.2000">
    <property type="entry name" value="Glycogen Phosphorylase B"/>
    <property type="match status" value="2"/>
</dbReference>
<dbReference type="RefSeq" id="WP_047897111.1">
    <property type="nucleotide sequence ID" value="NZ_AEJF01000225.1"/>
</dbReference>
<dbReference type="Proteomes" id="UP000035963">
    <property type="component" value="Unassembled WGS sequence"/>
</dbReference>
<evidence type="ECO:0000256" key="2">
    <source>
        <dbReference type="ARBA" id="ARBA00022679"/>
    </source>
</evidence>
<keyword evidence="5" id="KW-1185">Reference proteome</keyword>
<dbReference type="PANTHER" id="PTHR30160:SF1">
    <property type="entry name" value="LIPOPOLYSACCHARIDE 1,2-N-ACETYLGLUCOSAMINETRANSFERASE-RELATED"/>
    <property type="match status" value="1"/>
</dbReference>
<dbReference type="PATRIC" id="fig|908627.4.peg.8205"/>
<evidence type="ECO:0000313" key="4">
    <source>
        <dbReference type="EMBL" id="KLU21331.1"/>
    </source>
</evidence>
<keyword evidence="2" id="KW-0808">Transferase</keyword>
<dbReference type="SUPFAM" id="SSF53756">
    <property type="entry name" value="UDP-Glycosyltransferase/glycogen phosphorylase"/>
    <property type="match status" value="1"/>
</dbReference>
<feature type="compositionally biased region" description="Polar residues" evidence="3">
    <location>
        <begin position="369"/>
        <end position="401"/>
    </location>
</feature>
<proteinExistence type="predicted"/>
<name>A0A0J1CLP3_9BURK</name>
<dbReference type="GO" id="GO:0009244">
    <property type="term" value="P:lipopolysaccharide core region biosynthetic process"/>
    <property type="evidence" value="ECO:0007669"/>
    <property type="project" value="TreeGrafter"/>
</dbReference>
<feature type="region of interest" description="Disordered" evidence="3">
    <location>
        <begin position="363"/>
        <end position="401"/>
    </location>
</feature>
<dbReference type="GO" id="GO:0008713">
    <property type="term" value="F:ADP-heptose-lipopolysaccharide heptosyltransferase activity"/>
    <property type="evidence" value="ECO:0007669"/>
    <property type="project" value="TreeGrafter"/>
</dbReference>
<evidence type="ECO:0000256" key="3">
    <source>
        <dbReference type="SAM" id="MobiDB-lite"/>
    </source>
</evidence>
<protein>
    <recommendedName>
        <fullName evidence="6">Glycosyl transferase family 1</fullName>
    </recommendedName>
</protein>